<reference evidence="1" key="1">
    <citation type="journal article" date="2020" name="mSystems">
        <title>Genome- and Community-Level Interaction Insights into Carbon Utilization and Element Cycling Functions of Hydrothermarchaeota in Hydrothermal Sediment.</title>
        <authorList>
            <person name="Zhou Z."/>
            <person name="Liu Y."/>
            <person name="Xu W."/>
            <person name="Pan J."/>
            <person name="Luo Z.H."/>
            <person name="Li M."/>
        </authorList>
    </citation>
    <scope>NUCLEOTIDE SEQUENCE [LARGE SCALE GENOMIC DNA]</scope>
    <source>
        <strain evidence="1">HyVt-233</strain>
    </source>
</reference>
<evidence type="ECO:0000313" key="1">
    <source>
        <dbReference type="EMBL" id="HDD44200.1"/>
    </source>
</evidence>
<dbReference type="EMBL" id="DRBS01000193">
    <property type="protein sequence ID" value="HDD44200.1"/>
    <property type="molecule type" value="Genomic_DNA"/>
</dbReference>
<name>A0A7C0U2H4_DESA2</name>
<dbReference type="Proteomes" id="UP000886289">
    <property type="component" value="Unassembled WGS sequence"/>
</dbReference>
<comment type="caution">
    <text evidence="1">The sequence shown here is derived from an EMBL/GenBank/DDBJ whole genome shotgun (WGS) entry which is preliminary data.</text>
</comment>
<organism evidence="1">
    <name type="scientific">Desulfofervidus auxilii</name>
    <dbReference type="NCBI Taxonomy" id="1621989"/>
    <lineage>
        <taxon>Bacteria</taxon>
        <taxon>Pseudomonadati</taxon>
        <taxon>Thermodesulfobacteriota</taxon>
        <taxon>Candidatus Desulfofervidia</taxon>
        <taxon>Candidatus Desulfofervidales</taxon>
        <taxon>Candidatus Desulfofervidaceae</taxon>
        <taxon>Candidatus Desulfofervidus</taxon>
    </lineage>
</organism>
<sequence>MKKIGRGLPYSLDCSKCEYAQNHKPCNEGGSTYRQILAHLDVSTCSLLTNEWYKKAIKEIENKYKKGATK</sequence>
<gene>
    <name evidence="1" type="ORF">ENG63_04995</name>
</gene>
<accession>A0A7C0U2H4</accession>
<dbReference type="AlphaFoldDB" id="A0A7C0U2H4"/>
<protein>
    <submittedName>
        <fullName evidence="1">Uncharacterized protein</fullName>
    </submittedName>
</protein>
<proteinExistence type="predicted"/>